<gene>
    <name evidence="1" type="ORF">GCM10011383_17700</name>
</gene>
<keyword evidence="2" id="KW-1185">Reference proteome</keyword>
<comment type="caution">
    <text evidence="1">The sequence shown here is derived from an EMBL/GenBank/DDBJ whole genome shotgun (WGS) entry which is preliminary data.</text>
</comment>
<evidence type="ECO:0000313" key="2">
    <source>
        <dbReference type="Proteomes" id="UP000632273"/>
    </source>
</evidence>
<proteinExistence type="predicted"/>
<sequence>MVQIHAVRVVLGQKAGSAALAAVKLNGDQSELSTTQQTIFWLVDQTDYQDAEIEETALNSRRQPPSRQIPTL</sequence>
<organism evidence="1 2">
    <name type="scientific">Hymenobacter cavernae</name>
    <dbReference type="NCBI Taxonomy" id="2044852"/>
    <lineage>
        <taxon>Bacteria</taxon>
        <taxon>Pseudomonadati</taxon>
        <taxon>Bacteroidota</taxon>
        <taxon>Cytophagia</taxon>
        <taxon>Cytophagales</taxon>
        <taxon>Hymenobacteraceae</taxon>
        <taxon>Hymenobacter</taxon>
    </lineage>
</organism>
<dbReference type="EMBL" id="BMHT01000003">
    <property type="protein sequence ID" value="GGF07097.1"/>
    <property type="molecule type" value="Genomic_DNA"/>
</dbReference>
<accession>A0ABQ1U1K6</accession>
<dbReference type="Proteomes" id="UP000632273">
    <property type="component" value="Unassembled WGS sequence"/>
</dbReference>
<name>A0ABQ1U1K6_9BACT</name>
<evidence type="ECO:0000313" key="1">
    <source>
        <dbReference type="EMBL" id="GGF07097.1"/>
    </source>
</evidence>
<reference evidence="2" key="1">
    <citation type="journal article" date="2019" name="Int. J. Syst. Evol. Microbiol.">
        <title>The Global Catalogue of Microorganisms (GCM) 10K type strain sequencing project: providing services to taxonomists for standard genome sequencing and annotation.</title>
        <authorList>
            <consortium name="The Broad Institute Genomics Platform"/>
            <consortium name="The Broad Institute Genome Sequencing Center for Infectious Disease"/>
            <person name="Wu L."/>
            <person name="Ma J."/>
        </authorList>
    </citation>
    <scope>NUCLEOTIDE SEQUENCE [LARGE SCALE GENOMIC DNA]</scope>
    <source>
        <strain evidence="2">CGMCC 1.15197</strain>
    </source>
</reference>
<protein>
    <submittedName>
        <fullName evidence="1">Uncharacterized protein</fullName>
    </submittedName>
</protein>